<protein>
    <submittedName>
        <fullName evidence="3">Tripartite tricarboxylate transporter substrate binding protein</fullName>
    </submittedName>
</protein>
<comment type="caution">
    <text evidence="3">The sequence shown here is derived from an EMBL/GenBank/DDBJ whole genome shotgun (WGS) entry which is preliminary data.</text>
</comment>
<dbReference type="Gene3D" id="3.40.190.150">
    <property type="entry name" value="Bordetella uptake gene, domain 1"/>
    <property type="match status" value="1"/>
</dbReference>
<dbReference type="Pfam" id="PF03401">
    <property type="entry name" value="TctC"/>
    <property type="match status" value="1"/>
</dbReference>
<name>A0ABS1EAC2_9BURK</name>
<feature type="signal peptide" evidence="2">
    <location>
        <begin position="1"/>
        <end position="22"/>
    </location>
</feature>
<dbReference type="PANTHER" id="PTHR42928:SF5">
    <property type="entry name" value="BLR1237 PROTEIN"/>
    <property type="match status" value="1"/>
</dbReference>
<evidence type="ECO:0000313" key="3">
    <source>
        <dbReference type="EMBL" id="MBK1779693.1"/>
    </source>
</evidence>
<evidence type="ECO:0000256" key="2">
    <source>
        <dbReference type="SAM" id="SignalP"/>
    </source>
</evidence>
<feature type="chain" id="PRO_5045443156" evidence="2">
    <location>
        <begin position="23"/>
        <end position="325"/>
    </location>
</feature>
<reference evidence="3 4" key="1">
    <citation type="submission" date="2020-12" db="EMBL/GenBank/DDBJ databases">
        <authorList>
            <person name="Lu T."/>
            <person name="Wang Q."/>
            <person name="Han X."/>
        </authorList>
    </citation>
    <scope>NUCLEOTIDE SEQUENCE [LARGE SCALE GENOMIC DNA]</scope>
    <source>
        <strain evidence="3 4">WQ 585</strain>
    </source>
</reference>
<accession>A0ABS1EAC2</accession>
<evidence type="ECO:0000256" key="1">
    <source>
        <dbReference type="ARBA" id="ARBA00006987"/>
    </source>
</evidence>
<organism evidence="3 4">
    <name type="scientific">Advenella mandrilli</name>
    <dbReference type="NCBI Taxonomy" id="2800330"/>
    <lineage>
        <taxon>Bacteria</taxon>
        <taxon>Pseudomonadati</taxon>
        <taxon>Pseudomonadota</taxon>
        <taxon>Betaproteobacteria</taxon>
        <taxon>Burkholderiales</taxon>
        <taxon>Alcaligenaceae</taxon>
    </lineage>
</organism>
<evidence type="ECO:0000313" key="4">
    <source>
        <dbReference type="Proteomes" id="UP000635316"/>
    </source>
</evidence>
<dbReference type="Proteomes" id="UP000635316">
    <property type="component" value="Unassembled WGS sequence"/>
</dbReference>
<sequence length="325" mass="34982">MKLLKKVILPVALGVFSVNASAENTYPTKPVSMVVPYSAGQIDVFTRALAKGLSEEWKQPLIVENRGGANEAIGSEYVTRAAPDGYTILIATEAAYTLNPMLFKKMTHDPEKQLAPVTMVAKAPFVVVVPASSKANTMQEFIAMAKERSKTDPIRYGSSGVGGVNHLPYITLSAQHNLEMIHVPYKGGAAVLQDVMAGHVESAMLGAGIVSQNLKSGHMKALAVSADERLKELPDVPTFKELGLPDIQANYYLGLAVPTGTPQAVIDKIAETTKKVILTKEFKSTYLDPFGFTAIGSGPKELATYQQKDKAMQSVRIKASGVRFD</sequence>
<dbReference type="PANTHER" id="PTHR42928">
    <property type="entry name" value="TRICARBOXYLATE-BINDING PROTEIN"/>
    <property type="match status" value="1"/>
</dbReference>
<gene>
    <name evidence="3" type="ORF">JHL22_00505</name>
</gene>
<dbReference type="Gene3D" id="3.40.190.10">
    <property type="entry name" value="Periplasmic binding protein-like II"/>
    <property type="match status" value="1"/>
</dbReference>
<dbReference type="InterPro" id="IPR005064">
    <property type="entry name" value="BUG"/>
</dbReference>
<keyword evidence="4" id="KW-1185">Reference proteome</keyword>
<dbReference type="PIRSF" id="PIRSF017082">
    <property type="entry name" value="YflP"/>
    <property type="match status" value="1"/>
</dbReference>
<dbReference type="CDD" id="cd07012">
    <property type="entry name" value="PBP2_Bug_TTT"/>
    <property type="match status" value="1"/>
</dbReference>
<dbReference type="EMBL" id="JAENGP010000001">
    <property type="protein sequence ID" value="MBK1779693.1"/>
    <property type="molecule type" value="Genomic_DNA"/>
</dbReference>
<dbReference type="InterPro" id="IPR042100">
    <property type="entry name" value="Bug_dom1"/>
</dbReference>
<proteinExistence type="inferred from homology"/>
<dbReference type="SUPFAM" id="SSF53850">
    <property type="entry name" value="Periplasmic binding protein-like II"/>
    <property type="match status" value="1"/>
</dbReference>
<dbReference type="RefSeq" id="WP_200232697.1">
    <property type="nucleotide sequence ID" value="NZ_JAENGP010000001.1"/>
</dbReference>
<comment type="similarity">
    <text evidence="1">Belongs to the UPF0065 (bug) family.</text>
</comment>
<keyword evidence="2" id="KW-0732">Signal</keyword>